<reference evidence="1 2" key="1">
    <citation type="journal article" date="2022" name="Plant J.">
        <title>Chromosome-level genome of Camellia lanceoleosa provides a valuable resource for understanding genome evolution and self-incompatibility.</title>
        <authorList>
            <person name="Gong W."/>
            <person name="Xiao S."/>
            <person name="Wang L."/>
            <person name="Liao Z."/>
            <person name="Chang Y."/>
            <person name="Mo W."/>
            <person name="Hu G."/>
            <person name="Li W."/>
            <person name="Zhao G."/>
            <person name="Zhu H."/>
            <person name="Hu X."/>
            <person name="Ji K."/>
            <person name="Xiang X."/>
            <person name="Song Q."/>
            <person name="Yuan D."/>
            <person name="Jin S."/>
            <person name="Zhang L."/>
        </authorList>
    </citation>
    <scope>NUCLEOTIDE SEQUENCE [LARGE SCALE GENOMIC DNA]</scope>
    <source>
        <strain evidence="1">SQ_2022a</strain>
    </source>
</reference>
<evidence type="ECO:0000313" key="2">
    <source>
        <dbReference type="Proteomes" id="UP001060215"/>
    </source>
</evidence>
<name>A0ACC0I6Z0_9ERIC</name>
<accession>A0ACC0I6Z0</accession>
<protein>
    <submittedName>
        <fullName evidence="1">UDP-glycosyltransferase 71A15</fullName>
    </submittedName>
</protein>
<dbReference type="EMBL" id="CM045763">
    <property type="protein sequence ID" value="KAI8021083.1"/>
    <property type="molecule type" value="Genomic_DNA"/>
</dbReference>
<comment type="caution">
    <text evidence="1">The sequence shown here is derived from an EMBL/GenBank/DDBJ whole genome shotgun (WGS) entry which is preliminary data.</text>
</comment>
<gene>
    <name evidence="1" type="ORF">LOK49_LG03G01871</name>
</gene>
<organism evidence="1 2">
    <name type="scientific">Camellia lanceoleosa</name>
    <dbReference type="NCBI Taxonomy" id="1840588"/>
    <lineage>
        <taxon>Eukaryota</taxon>
        <taxon>Viridiplantae</taxon>
        <taxon>Streptophyta</taxon>
        <taxon>Embryophyta</taxon>
        <taxon>Tracheophyta</taxon>
        <taxon>Spermatophyta</taxon>
        <taxon>Magnoliopsida</taxon>
        <taxon>eudicotyledons</taxon>
        <taxon>Gunneridae</taxon>
        <taxon>Pentapetalae</taxon>
        <taxon>asterids</taxon>
        <taxon>Ericales</taxon>
        <taxon>Theaceae</taxon>
        <taxon>Camellia</taxon>
    </lineage>
</organism>
<dbReference type="Proteomes" id="UP001060215">
    <property type="component" value="Chromosome 6"/>
</dbReference>
<proteinExistence type="predicted"/>
<sequence>MPTPGMGHIVSMVEFAKRLRDQDQRFSITFLLIKPFHPPSYNLYVESLAASDTQFRYVHLPPPQPPPPPPPPPPEQLLLTSPEKNFSDFLESYKSHVRDAIINHVLSFSQLAGLVVDFFYTPMIDIANEFAAPTYIFFPSGAAFLGLMLHLPIRHSLIGTEFTVSDPNSVTHFPSYANPVPTSVLPAFLFNKHGGYTCFLNHARRFIQTKGIIVNTFEELESCAVKSLLDSPESPPVYAVGPLLDFAGEAQSGSNRDMIVKWLDEQPPSSVVFLCFGSLWYICPPQLAEIATALEKSGHRFLWSIRRPPPQGEFEIPTDCGGDYEGLLPEGFLKRTENRGMVCGWAPQTTVLGHAAVGGFVSHCGWNSILESLWVGVPIVTWPMYAEQQLNAFEMVVDLGLAVELRLDYRSELGGSGGRVELVAAEEIERAVRCVMDGDILVRKRVREMREKSREAVVEVLLIKPFFFPSYNLYVESLAASENRLRYIHLPPPPPPSEPVVPKSPEKFFCDFLESHKSQVREAIVNHVLSSSPATARLAGVVVDFLCTAMIDVANEFAAPTYLFFPSSAAFLGLMLHLPIRHALIGTEFTASDPNSVTHFPSYANPVPTSLLPTPLFNKDGGYACLLNHARRFREAKGIIVNTFEELESYAVKSLLVSPESPPVYAVGPLLDLASDARSGSDRDKILKWLDEQPMSSVVFLCFGSLGCFDPPQLAEIAAALEKSGHRFLWSIRRPPPEGGDERGGASYGSGGVEVVVAAEEIERAVRGVMDSGNLVRERVREMREKSREAFMEGGSSFSSLKRLVVVMVGND</sequence>
<keyword evidence="2" id="KW-1185">Reference proteome</keyword>
<evidence type="ECO:0000313" key="1">
    <source>
        <dbReference type="EMBL" id="KAI8021083.1"/>
    </source>
</evidence>